<evidence type="ECO:0000313" key="25">
    <source>
        <dbReference type="RefSeq" id="XP_033796042.1"/>
    </source>
</evidence>
<dbReference type="AlphaFoldDB" id="A0A6P8Q993"/>
<evidence type="ECO:0000256" key="14">
    <source>
        <dbReference type="ARBA" id="ARBA00022989"/>
    </source>
</evidence>
<evidence type="ECO:0000256" key="16">
    <source>
        <dbReference type="ARBA" id="ARBA00023180"/>
    </source>
</evidence>
<dbReference type="GO" id="GO:0016339">
    <property type="term" value="P:calcium-dependent cell-cell adhesion via plasma membrane cell adhesion molecules"/>
    <property type="evidence" value="ECO:0007669"/>
    <property type="project" value="TreeGrafter"/>
</dbReference>
<dbReference type="InterPro" id="IPR039808">
    <property type="entry name" value="Cadherin"/>
</dbReference>
<dbReference type="CTD" id="1003"/>
<feature type="domain" description="Cadherin" evidence="23">
    <location>
        <begin position="369"/>
        <end position="476"/>
    </location>
</feature>
<dbReference type="GO" id="GO:0016342">
    <property type="term" value="C:catenin complex"/>
    <property type="evidence" value="ECO:0007669"/>
    <property type="project" value="TreeGrafter"/>
</dbReference>
<organism evidence="24 25">
    <name type="scientific">Geotrypetes seraphini</name>
    <name type="common">Gaboon caecilian</name>
    <name type="synonym">Caecilia seraphini</name>
    <dbReference type="NCBI Taxonomy" id="260995"/>
    <lineage>
        <taxon>Eukaryota</taxon>
        <taxon>Metazoa</taxon>
        <taxon>Chordata</taxon>
        <taxon>Craniata</taxon>
        <taxon>Vertebrata</taxon>
        <taxon>Euteleostomi</taxon>
        <taxon>Amphibia</taxon>
        <taxon>Gymnophiona</taxon>
        <taxon>Geotrypetes</taxon>
    </lineage>
</organism>
<feature type="chain" id="PRO_5027938098" description="Cadherin-5" evidence="22">
    <location>
        <begin position="22"/>
        <end position="774"/>
    </location>
</feature>
<dbReference type="GO" id="GO:0045296">
    <property type="term" value="F:cadherin binding"/>
    <property type="evidence" value="ECO:0007669"/>
    <property type="project" value="TreeGrafter"/>
</dbReference>
<keyword evidence="12 19" id="KW-0130">Cell adhesion</keyword>
<keyword evidence="5" id="KW-0597">Phosphoprotein</keyword>
<dbReference type="Pfam" id="PF00028">
    <property type="entry name" value="Cadherin"/>
    <property type="match status" value="5"/>
</dbReference>
<dbReference type="GO" id="GO:0007043">
    <property type="term" value="P:cell-cell junction assembly"/>
    <property type="evidence" value="ECO:0007669"/>
    <property type="project" value="TreeGrafter"/>
</dbReference>
<dbReference type="FunFam" id="2.60.40.60:FF:000219">
    <property type="entry name" value="Cadherin 5"/>
    <property type="match status" value="1"/>
</dbReference>
<keyword evidence="6" id="KW-0165">Cleavage on pair of basic residues</keyword>
<keyword evidence="4" id="KW-1003">Cell membrane</keyword>
<keyword evidence="24" id="KW-1185">Reference proteome</keyword>
<dbReference type="InterPro" id="IPR002126">
    <property type="entry name" value="Cadherin-like_dom"/>
</dbReference>
<dbReference type="PANTHER" id="PTHR24027:SF89">
    <property type="entry name" value="CADHERIN-5"/>
    <property type="match status" value="1"/>
</dbReference>
<keyword evidence="10" id="KW-0677">Repeat</keyword>
<feature type="domain" description="Cadherin" evidence="23">
    <location>
        <begin position="476"/>
        <end position="584"/>
    </location>
</feature>
<evidence type="ECO:0000256" key="22">
    <source>
        <dbReference type="SAM" id="SignalP"/>
    </source>
</evidence>
<evidence type="ECO:0000256" key="17">
    <source>
        <dbReference type="ARBA" id="ARBA00030559"/>
    </source>
</evidence>
<dbReference type="GO" id="GO:0000902">
    <property type="term" value="P:cell morphogenesis"/>
    <property type="evidence" value="ECO:0007669"/>
    <property type="project" value="TreeGrafter"/>
</dbReference>
<feature type="domain" description="Cadherin" evidence="23">
    <location>
        <begin position="145"/>
        <end position="252"/>
    </location>
</feature>
<evidence type="ECO:0000256" key="8">
    <source>
        <dbReference type="ARBA" id="ARBA00022723"/>
    </source>
</evidence>
<dbReference type="SUPFAM" id="SSF49313">
    <property type="entry name" value="Cadherin-like"/>
    <property type="match status" value="5"/>
</dbReference>
<dbReference type="InterPro" id="IPR020894">
    <property type="entry name" value="Cadherin_CS"/>
</dbReference>
<dbReference type="PROSITE" id="PS50268">
    <property type="entry name" value="CADHERIN_2"/>
    <property type="match status" value="5"/>
</dbReference>
<dbReference type="FunFam" id="2.60.40.60:FF:000123">
    <property type="entry name" value="Protocadherin beta 4"/>
    <property type="match status" value="1"/>
</dbReference>
<dbReference type="GO" id="GO:0005923">
    <property type="term" value="C:bicellular tight junction"/>
    <property type="evidence" value="ECO:0007669"/>
    <property type="project" value="TreeGrafter"/>
</dbReference>
<dbReference type="GO" id="GO:0019903">
    <property type="term" value="F:protein phosphatase binding"/>
    <property type="evidence" value="ECO:0007669"/>
    <property type="project" value="TreeGrafter"/>
</dbReference>
<feature type="transmembrane region" description="Helical" evidence="21">
    <location>
        <begin position="594"/>
        <end position="618"/>
    </location>
</feature>
<dbReference type="InParanoid" id="A0A6P8Q993"/>
<evidence type="ECO:0000313" key="24">
    <source>
        <dbReference type="Proteomes" id="UP000515159"/>
    </source>
</evidence>
<feature type="signal peptide" evidence="22">
    <location>
        <begin position="1"/>
        <end position="21"/>
    </location>
</feature>
<evidence type="ECO:0000256" key="10">
    <source>
        <dbReference type="ARBA" id="ARBA00022737"/>
    </source>
</evidence>
<dbReference type="Gene3D" id="2.60.40.60">
    <property type="entry name" value="Cadherins"/>
    <property type="match status" value="5"/>
</dbReference>
<dbReference type="GO" id="GO:0007156">
    <property type="term" value="P:homophilic cell adhesion via plasma membrane adhesion molecules"/>
    <property type="evidence" value="ECO:0007669"/>
    <property type="project" value="InterPro"/>
</dbReference>
<dbReference type="FunCoup" id="A0A6P8Q993">
    <property type="interactions" value="464"/>
</dbReference>
<dbReference type="CDD" id="cd11304">
    <property type="entry name" value="Cadherin_repeat"/>
    <property type="match status" value="5"/>
</dbReference>
<dbReference type="Proteomes" id="UP000515159">
    <property type="component" value="Chromosome 4"/>
</dbReference>
<evidence type="ECO:0000256" key="11">
    <source>
        <dbReference type="ARBA" id="ARBA00022837"/>
    </source>
</evidence>
<keyword evidence="13" id="KW-0965">Cell junction</keyword>
<dbReference type="GO" id="GO:0016477">
    <property type="term" value="P:cell migration"/>
    <property type="evidence" value="ECO:0007669"/>
    <property type="project" value="TreeGrafter"/>
</dbReference>
<evidence type="ECO:0000256" key="18">
    <source>
        <dbReference type="PROSITE-ProRule" id="PRU00043"/>
    </source>
</evidence>
<dbReference type="FunFam" id="2.60.40.60:FF:000017">
    <property type="entry name" value="Cadherin 24"/>
    <property type="match status" value="1"/>
</dbReference>
<sequence>MHTWHVILGFIVAYQSFATQGAEELKTISESGHLHKRAKRDWIWNQMHITEEQTSNLPHYVGKITSNSINSNAKYVLKGEYANTIFKVDEHTGDVYAFERLDREKKADYELTALLMDRNTNRTLEPPSKFIIKVYDINDNIPVFVQKVFEGSVQERSPIGSLAAKVLATDADDPTVAGFGLVTYQILDGGAYFKINDDGIISAAVNNLDREKQAKYQFTIMAKDTPKHEEGLSSTATVIITVTDINDNLPTFTQNQYTFQVPENTRVDSEVGRLKVEDIDEPEQNNKTKYSFIKGEFRDTFSVVTNAATNEGILVLRKSLDFESIREYRFDIEVTDPTIDLQFVKQGGSRSIASVIVNVLDVDEPPIFSKPSYYFEVKENVPVGTFIGPVSARDPDTAKRNVGYLIRRPTEKGPISITKSNGNILNTGTLDRETSAWHNLTIAAYEIYLNTPVADKESHVQVSIKILDVNDNAPEFAELYEPKVCENAAEGMVISQISAVDKDEMTPEMKFTYSLDTDRSNFTVQDNHDNTAKVIVKHGGFKREVSKVHYLPIVISDNGSPPLSSTNTLTIGICTCNEKGEYTFCEVALKQTGISIQALVAILVCILTILIITLLIVLRRRYKKDVNILGKNVAEIHEQLVAYDEEGGGEMDTNSYDVSVLNSVRKNITKPRPEMGPEPCLYAQVQKPSRNGEMAIMIEVKKDEADNDGDGLPYDTLHIYGYEGSESIVESLSSLESGSSDSEIDYDVLNEWGPRFKMLADLYGLDQNAEDLLF</sequence>
<evidence type="ECO:0000256" key="3">
    <source>
        <dbReference type="ARBA" id="ARBA00021701"/>
    </source>
</evidence>
<evidence type="ECO:0000256" key="15">
    <source>
        <dbReference type="ARBA" id="ARBA00023136"/>
    </source>
</evidence>
<dbReference type="SMART" id="SM00112">
    <property type="entry name" value="CA"/>
    <property type="match status" value="5"/>
</dbReference>
<keyword evidence="14 21" id="KW-1133">Transmembrane helix</keyword>
<evidence type="ECO:0000256" key="20">
    <source>
        <dbReference type="RuleBase" id="RU004357"/>
    </source>
</evidence>
<evidence type="ECO:0000256" key="5">
    <source>
        <dbReference type="ARBA" id="ARBA00022553"/>
    </source>
</evidence>
<dbReference type="GO" id="GO:0034332">
    <property type="term" value="P:adherens junction organization"/>
    <property type="evidence" value="ECO:0007669"/>
    <property type="project" value="TreeGrafter"/>
</dbReference>
<evidence type="ECO:0000256" key="9">
    <source>
        <dbReference type="ARBA" id="ARBA00022729"/>
    </source>
</evidence>
<evidence type="ECO:0000256" key="21">
    <source>
        <dbReference type="SAM" id="Phobius"/>
    </source>
</evidence>
<dbReference type="RefSeq" id="XP_033796042.1">
    <property type="nucleotide sequence ID" value="XM_033940151.1"/>
</dbReference>
<dbReference type="InterPro" id="IPR027397">
    <property type="entry name" value="Catenin-bd_sf"/>
</dbReference>
<dbReference type="PANTHER" id="PTHR24027">
    <property type="entry name" value="CADHERIN-23"/>
    <property type="match status" value="1"/>
</dbReference>
<proteinExistence type="predicted"/>
<dbReference type="InterPro" id="IPR000233">
    <property type="entry name" value="Cadherin_Y-type_LIR"/>
</dbReference>
<evidence type="ECO:0000256" key="6">
    <source>
        <dbReference type="ARBA" id="ARBA00022685"/>
    </source>
</evidence>
<protein>
    <recommendedName>
        <fullName evidence="3">Cadherin-5</fullName>
    </recommendedName>
    <alternativeName>
        <fullName evidence="17">Vascular endothelial cadherin</fullName>
    </alternativeName>
</protein>
<accession>A0A6P8Q993</accession>
<comment type="subcellular location">
    <subcellularLocation>
        <location evidence="2">Cell junction</location>
        <location evidence="2">Adherens junction</location>
    </subcellularLocation>
    <subcellularLocation>
        <location evidence="1 19">Cell membrane</location>
        <topology evidence="1 19">Single-pass type I membrane protein</topology>
    </subcellularLocation>
</comment>
<dbReference type="Pfam" id="PF01049">
    <property type="entry name" value="CADH_Y-type_LIR"/>
    <property type="match status" value="1"/>
</dbReference>
<dbReference type="GO" id="GO:0008013">
    <property type="term" value="F:beta-catenin binding"/>
    <property type="evidence" value="ECO:0007669"/>
    <property type="project" value="TreeGrafter"/>
</dbReference>
<dbReference type="KEGG" id="gsh:117358669"/>
<dbReference type="InterPro" id="IPR015919">
    <property type="entry name" value="Cadherin-like_sf"/>
</dbReference>
<evidence type="ECO:0000256" key="1">
    <source>
        <dbReference type="ARBA" id="ARBA00004251"/>
    </source>
</evidence>
<evidence type="ECO:0000256" key="7">
    <source>
        <dbReference type="ARBA" id="ARBA00022692"/>
    </source>
</evidence>
<keyword evidence="7 19" id="KW-0812">Transmembrane</keyword>
<keyword evidence="8" id="KW-0479">Metal-binding</keyword>
<evidence type="ECO:0000256" key="4">
    <source>
        <dbReference type="ARBA" id="ARBA00022475"/>
    </source>
</evidence>
<evidence type="ECO:0000256" key="13">
    <source>
        <dbReference type="ARBA" id="ARBA00022949"/>
    </source>
</evidence>
<dbReference type="FunFam" id="4.10.900.10:FF:000008">
    <property type="entry name" value="Cadherin 5"/>
    <property type="match status" value="1"/>
</dbReference>
<feature type="domain" description="Cadherin" evidence="23">
    <location>
        <begin position="253"/>
        <end position="368"/>
    </location>
</feature>
<keyword evidence="9 22" id="KW-0732">Signal</keyword>
<evidence type="ECO:0000256" key="12">
    <source>
        <dbReference type="ARBA" id="ARBA00022889"/>
    </source>
</evidence>
<keyword evidence="16" id="KW-0325">Glycoprotein</keyword>
<gene>
    <name evidence="25" type="primary">CDH5</name>
</gene>
<dbReference type="OrthoDB" id="6252479at2759"/>
<comment type="function">
    <text evidence="20">Cadherins are calcium-dependent cell adhesion proteins.</text>
</comment>
<reference evidence="25" key="1">
    <citation type="submission" date="2025-08" db="UniProtKB">
        <authorList>
            <consortium name="RefSeq"/>
        </authorList>
    </citation>
    <scope>IDENTIFICATION</scope>
</reference>
<dbReference type="Gene3D" id="4.10.900.10">
    <property type="entry name" value="TCF3-CBD (Catenin binding domain)"/>
    <property type="match status" value="1"/>
</dbReference>
<evidence type="ECO:0000256" key="2">
    <source>
        <dbReference type="ARBA" id="ARBA00004536"/>
    </source>
</evidence>
<dbReference type="GeneID" id="117358669"/>
<dbReference type="GO" id="GO:0044331">
    <property type="term" value="P:cell-cell adhesion mediated by cadherin"/>
    <property type="evidence" value="ECO:0007669"/>
    <property type="project" value="TreeGrafter"/>
</dbReference>
<evidence type="ECO:0000256" key="19">
    <source>
        <dbReference type="RuleBase" id="RU003318"/>
    </source>
</evidence>
<evidence type="ECO:0000259" key="23">
    <source>
        <dbReference type="PROSITE" id="PS50268"/>
    </source>
</evidence>
<dbReference type="GO" id="GO:0005912">
    <property type="term" value="C:adherens junction"/>
    <property type="evidence" value="ECO:0007669"/>
    <property type="project" value="UniProtKB-SubCell"/>
</dbReference>
<dbReference type="GO" id="GO:0005509">
    <property type="term" value="F:calcium ion binding"/>
    <property type="evidence" value="ECO:0007669"/>
    <property type="project" value="UniProtKB-UniRule"/>
</dbReference>
<dbReference type="FunFam" id="2.60.40.60:FF:000014">
    <property type="entry name" value="Cadherin 8"/>
    <property type="match status" value="1"/>
</dbReference>
<dbReference type="FunFam" id="2.60.40.60:FF:000012">
    <property type="entry name" value="Cadherin 24"/>
    <property type="match status" value="1"/>
</dbReference>
<keyword evidence="15 21" id="KW-0472">Membrane</keyword>
<dbReference type="PRINTS" id="PR00205">
    <property type="entry name" value="CADHERIN"/>
</dbReference>
<feature type="domain" description="Cadherin" evidence="23">
    <location>
        <begin position="70"/>
        <end position="144"/>
    </location>
</feature>
<keyword evidence="11 18" id="KW-0106">Calcium</keyword>
<dbReference type="PROSITE" id="PS00232">
    <property type="entry name" value="CADHERIN_1"/>
    <property type="match status" value="2"/>
</dbReference>
<name>A0A6P8Q993_GEOSA</name>